<reference evidence="2" key="2">
    <citation type="submission" date="2025-08" db="UniProtKB">
        <authorList>
            <consortium name="Ensembl"/>
        </authorList>
    </citation>
    <scope>IDENTIFICATION</scope>
</reference>
<name>A0A8C2T9K6_COTJA</name>
<reference evidence="2" key="3">
    <citation type="submission" date="2025-09" db="UniProtKB">
        <authorList>
            <consortium name="Ensembl"/>
        </authorList>
    </citation>
    <scope>IDENTIFICATION</scope>
</reference>
<evidence type="ECO:0000256" key="1">
    <source>
        <dbReference type="SAM" id="MobiDB-lite"/>
    </source>
</evidence>
<proteinExistence type="predicted"/>
<sequence length="173" mass="19043">CSHNQEQWWLSPGQLTPSIPLPEGKVRMGDDRGQAERAEGGHSLIPQWSLSHSPVLMTFWMALATCPLSRELRILTRRMRQVQSTTRDPASRTSPTARSGSGVSVKRCSPAPQHGWARVWGLPSPAHKPVPTKQPRTAPQHHPALLQPHSQGFQTPRTPSPTSTPSRPTHTSA</sequence>
<feature type="compositionally biased region" description="Low complexity" evidence="1">
    <location>
        <begin position="155"/>
        <end position="173"/>
    </location>
</feature>
<feature type="region of interest" description="Disordered" evidence="1">
    <location>
        <begin position="1"/>
        <end position="39"/>
    </location>
</feature>
<feature type="compositionally biased region" description="Polar residues" evidence="1">
    <location>
        <begin position="1"/>
        <end position="17"/>
    </location>
</feature>
<evidence type="ECO:0000313" key="3">
    <source>
        <dbReference type="Proteomes" id="UP000694412"/>
    </source>
</evidence>
<accession>A0A8C2T9K6</accession>
<dbReference type="Proteomes" id="UP000694412">
    <property type="component" value="Chromosome 13"/>
</dbReference>
<dbReference type="AlphaFoldDB" id="A0A8C2T9K6"/>
<feature type="compositionally biased region" description="Basic and acidic residues" evidence="1">
    <location>
        <begin position="24"/>
        <end position="39"/>
    </location>
</feature>
<dbReference type="Ensembl" id="ENSCJPT00005015364.1">
    <property type="protein sequence ID" value="ENSCJPP00005010354.1"/>
    <property type="gene ID" value="ENSCJPG00005009027.1"/>
</dbReference>
<organism evidence="2 3">
    <name type="scientific">Coturnix japonica</name>
    <name type="common">Japanese quail</name>
    <name type="synonym">Coturnix coturnix japonica</name>
    <dbReference type="NCBI Taxonomy" id="93934"/>
    <lineage>
        <taxon>Eukaryota</taxon>
        <taxon>Metazoa</taxon>
        <taxon>Chordata</taxon>
        <taxon>Craniata</taxon>
        <taxon>Vertebrata</taxon>
        <taxon>Euteleostomi</taxon>
        <taxon>Archelosauria</taxon>
        <taxon>Archosauria</taxon>
        <taxon>Dinosauria</taxon>
        <taxon>Saurischia</taxon>
        <taxon>Theropoda</taxon>
        <taxon>Coelurosauria</taxon>
        <taxon>Aves</taxon>
        <taxon>Neognathae</taxon>
        <taxon>Galloanserae</taxon>
        <taxon>Galliformes</taxon>
        <taxon>Phasianidae</taxon>
        <taxon>Perdicinae</taxon>
        <taxon>Coturnix</taxon>
    </lineage>
</organism>
<reference evidence="2" key="1">
    <citation type="submission" date="2015-11" db="EMBL/GenBank/DDBJ databases">
        <authorList>
            <consortium name="International Coturnix japonica Genome Analysis Consortium"/>
            <person name="Warren W."/>
            <person name="Burt D.W."/>
            <person name="Antin P.B."/>
            <person name="Lanford R."/>
            <person name="Gros J."/>
            <person name="Wilson R.K."/>
        </authorList>
    </citation>
    <scope>NUCLEOTIDE SEQUENCE [LARGE SCALE GENOMIC DNA]</scope>
</reference>
<evidence type="ECO:0000313" key="2">
    <source>
        <dbReference type="Ensembl" id="ENSCJPP00005010354.1"/>
    </source>
</evidence>
<dbReference type="GeneTree" id="ENSGT00990000204195"/>
<keyword evidence="3" id="KW-1185">Reference proteome</keyword>
<protein>
    <submittedName>
        <fullName evidence="2">Uncharacterized protein</fullName>
    </submittedName>
</protein>
<feature type="region of interest" description="Disordered" evidence="1">
    <location>
        <begin position="79"/>
        <end position="173"/>
    </location>
</feature>
<feature type="compositionally biased region" description="Polar residues" evidence="1">
    <location>
        <begin position="81"/>
        <end position="102"/>
    </location>
</feature>